<evidence type="ECO:0000256" key="9">
    <source>
        <dbReference type="ARBA" id="ARBA00046332"/>
    </source>
</evidence>
<keyword evidence="5" id="KW-0408">Iron</keyword>
<keyword evidence="1" id="KW-0813">Transport</keyword>
<dbReference type="HOGENOM" id="CLU_159205_3_4_6"/>
<dbReference type="InterPro" id="IPR007419">
    <property type="entry name" value="BFD-like_2Fe2S-bd_dom"/>
</dbReference>
<comment type="similarity">
    <text evidence="9">Belongs to the Bfd family.</text>
</comment>
<dbReference type="RefSeq" id="WP_015818927.1">
    <property type="nucleotide sequence ID" value="NC_012997.1"/>
</dbReference>
<dbReference type="Proteomes" id="UP000009080">
    <property type="component" value="Chromosome"/>
</dbReference>
<dbReference type="GeneID" id="58411485"/>
<evidence type="ECO:0000256" key="1">
    <source>
        <dbReference type="ARBA" id="ARBA00022448"/>
    </source>
</evidence>
<evidence type="ECO:0000259" key="10">
    <source>
        <dbReference type="Pfam" id="PF04324"/>
    </source>
</evidence>
<dbReference type="GO" id="GO:0051537">
    <property type="term" value="F:2 iron, 2 sulfur cluster binding"/>
    <property type="evidence" value="ECO:0007669"/>
    <property type="project" value="UniProtKB-KW"/>
</dbReference>
<feature type="domain" description="BFD-like [2Fe-2S]-binding" evidence="10">
    <location>
        <begin position="2"/>
        <end position="49"/>
    </location>
</feature>
<evidence type="ECO:0000313" key="12">
    <source>
        <dbReference type="Proteomes" id="UP000009080"/>
    </source>
</evidence>
<proteinExistence type="inferred from homology"/>
<name>C5BTD9_TERTT</name>
<evidence type="ECO:0000256" key="2">
    <source>
        <dbReference type="ARBA" id="ARBA00022714"/>
    </source>
</evidence>
<accession>C5BTD9</accession>
<dbReference type="Gene3D" id="1.10.10.1100">
    <property type="entry name" value="BFD-like [2Fe-2S]-binding domain"/>
    <property type="match status" value="1"/>
</dbReference>
<reference evidence="11 12" key="1">
    <citation type="journal article" date="2009" name="PLoS ONE">
        <title>The complete genome of Teredinibacter turnerae T7901: an intracellular endosymbiont of marine wood-boring bivalves (shipworms).</title>
        <authorList>
            <person name="Yang J.C."/>
            <person name="Madupu R."/>
            <person name="Durkin A.S."/>
            <person name="Ekborg N.A."/>
            <person name="Pedamallu C.S."/>
            <person name="Hostetler J.B."/>
            <person name="Radune D."/>
            <person name="Toms B.S."/>
            <person name="Henrissat B."/>
            <person name="Coutinho P.M."/>
            <person name="Schwarz S."/>
            <person name="Field L."/>
            <person name="Trindade-Silva A.E."/>
            <person name="Soares C.A.G."/>
            <person name="Elshahawi S."/>
            <person name="Hanora A."/>
            <person name="Schmidt E.W."/>
            <person name="Haygood M.G."/>
            <person name="Posfai J."/>
            <person name="Benner J."/>
            <person name="Madinger C."/>
            <person name="Nove J."/>
            <person name="Anton B."/>
            <person name="Chaudhary K."/>
            <person name="Foster J."/>
            <person name="Holman A."/>
            <person name="Kumar S."/>
            <person name="Lessard P.A."/>
            <person name="Luyten Y.A."/>
            <person name="Slatko B."/>
            <person name="Wood N."/>
            <person name="Wu B."/>
            <person name="Teplitski M."/>
            <person name="Mougous J.D."/>
            <person name="Ward N."/>
            <person name="Eisen J.A."/>
            <person name="Badger J.H."/>
            <person name="Distel D.L."/>
        </authorList>
    </citation>
    <scope>NUCLEOTIDE SEQUENCE [LARGE SCALE GENOMIC DNA]</scope>
    <source>
        <strain evidence="12">ATCC 39867 / T7901</strain>
    </source>
</reference>
<dbReference type="Pfam" id="PF04324">
    <property type="entry name" value="Fer2_BFD"/>
    <property type="match status" value="1"/>
</dbReference>
<evidence type="ECO:0000256" key="6">
    <source>
        <dbReference type="ARBA" id="ARBA00023014"/>
    </source>
</evidence>
<dbReference type="KEGG" id="ttu:TERTU_1568"/>
<evidence type="ECO:0000256" key="8">
    <source>
        <dbReference type="ARBA" id="ARBA00039386"/>
    </source>
</evidence>
<dbReference type="PANTHER" id="PTHR37424:SF1">
    <property type="entry name" value="BACTERIOFERRITIN-ASSOCIATED FERREDOXIN"/>
    <property type="match status" value="1"/>
</dbReference>
<sequence length="69" mass="7495">MYICLCNAVTEKQVAEAIANGARCMKDLRHHLGVTKTCGRCAQCASECLRNSVASLENYNNQCNLAEAS</sequence>
<keyword evidence="3" id="KW-0479">Metal-binding</keyword>
<keyword evidence="4" id="KW-0249">Electron transport</keyword>
<keyword evidence="2" id="KW-0001">2Fe-2S</keyword>
<organism evidence="11 12">
    <name type="scientific">Teredinibacter turnerae (strain ATCC 39867 / T7901)</name>
    <dbReference type="NCBI Taxonomy" id="377629"/>
    <lineage>
        <taxon>Bacteria</taxon>
        <taxon>Pseudomonadati</taxon>
        <taxon>Pseudomonadota</taxon>
        <taxon>Gammaproteobacteria</taxon>
        <taxon>Cellvibrionales</taxon>
        <taxon>Cellvibrionaceae</taxon>
        <taxon>Teredinibacter</taxon>
    </lineage>
</organism>
<dbReference type="eggNOG" id="COG2906">
    <property type="taxonomic scope" value="Bacteria"/>
</dbReference>
<evidence type="ECO:0000256" key="3">
    <source>
        <dbReference type="ARBA" id="ARBA00022723"/>
    </source>
</evidence>
<protein>
    <recommendedName>
        <fullName evidence="8">Bacterioferritin-associated ferredoxin</fullName>
    </recommendedName>
</protein>
<evidence type="ECO:0000256" key="7">
    <source>
        <dbReference type="ARBA" id="ARBA00034078"/>
    </source>
</evidence>
<dbReference type="InterPro" id="IPR041854">
    <property type="entry name" value="BFD-like_2Fe2S-bd_dom_sf"/>
</dbReference>
<comment type="cofactor">
    <cofactor evidence="7">
        <name>[2Fe-2S] cluster</name>
        <dbReference type="ChEBI" id="CHEBI:190135"/>
    </cofactor>
</comment>
<dbReference type="PANTHER" id="PTHR37424">
    <property type="entry name" value="BACTERIOFERRITIN-ASSOCIATED FERREDOXIN"/>
    <property type="match status" value="1"/>
</dbReference>
<evidence type="ECO:0000256" key="5">
    <source>
        <dbReference type="ARBA" id="ARBA00023004"/>
    </source>
</evidence>
<dbReference type="InterPro" id="IPR052371">
    <property type="entry name" value="BFD-associated_ferredoxin"/>
</dbReference>
<dbReference type="AlphaFoldDB" id="C5BTD9"/>
<evidence type="ECO:0000313" key="11">
    <source>
        <dbReference type="EMBL" id="ACR12814.1"/>
    </source>
</evidence>
<dbReference type="STRING" id="377629.TERTU_1568"/>
<dbReference type="OrthoDB" id="9815350at2"/>
<evidence type="ECO:0000256" key="4">
    <source>
        <dbReference type="ARBA" id="ARBA00022982"/>
    </source>
</evidence>
<dbReference type="GO" id="GO:0046872">
    <property type="term" value="F:metal ion binding"/>
    <property type="evidence" value="ECO:0007669"/>
    <property type="project" value="UniProtKB-KW"/>
</dbReference>
<keyword evidence="6" id="KW-0411">Iron-sulfur</keyword>
<gene>
    <name evidence="11" type="primary">bfd</name>
    <name evidence="11" type="ordered locus">TERTU_1568</name>
</gene>
<keyword evidence="12" id="KW-1185">Reference proteome</keyword>
<dbReference type="EMBL" id="CP001614">
    <property type="protein sequence ID" value="ACR12814.1"/>
    <property type="molecule type" value="Genomic_DNA"/>
</dbReference>